<proteinExistence type="predicted"/>
<protein>
    <submittedName>
        <fullName evidence="1">SFRICE_017268</fullName>
    </submittedName>
</protein>
<evidence type="ECO:0000313" key="1">
    <source>
        <dbReference type="EMBL" id="SOQ55934.1"/>
    </source>
</evidence>
<accession>A0A2H1WU34</accession>
<organism evidence="1">
    <name type="scientific">Spodoptera frugiperda</name>
    <name type="common">Fall armyworm</name>
    <dbReference type="NCBI Taxonomy" id="7108"/>
    <lineage>
        <taxon>Eukaryota</taxon>
        <taxon>Metazoa</taxon>
        <taxon>Ecdysozoa</taxon>
        <taxon>Arthropoda</taxon>
        <taxon>Hexapoda</taxon>
        <taxon>Insecta</taxon>
        <taxon>Pterygota</taxon>
        <taxon>Neoptera</taxon>
        <taxon>Endopterygota</taxon>
        <taxon>Lepidoptera</taxon>
        <taxon>Glossata</taxon>
        <taxon>Ditrysia</taxon>
        <taxon>Noctuoidea</taxon>
        <taxon>Noctuidae</taxon>
        <taxon>Amphipyrinae</taxon>
        <taxon>Spodoptera</taxon>
    </lineage>
</organism>
<dbReference type="EMBL" id="ODYU01010669">
    <property type="protein sequence ID" value="SOQ55934.1"/>
    <property type="molecule type" value="Genomic_DNA"/>
</dbReference>
<gene>
    <name evidence="1" type="ORF">SFRICE_017268</name>
</gene>
<sequence length="127" mass="13747">MAVGIEMKFGTEKNPVPLGHVLVVMNLRIAEILEEGIRASVSSLTRRITTLALFPIGILDPRDRLCVLHSRPSVLRGESALWEFGKVSQSSSVLQAPASMCHSCAYLRVPIQGVTAAIHSLTGHTCE</sequence>
<dbReference type="AlphaFoldDB" id="A0A2H1WU34"/>
<name>A0A2H1WU34_SPOFR</name>
<reference evidence="1" key="1">
    <citation type="submission" date="2016-07" db="EMBL/GenBank/DDBJ databases">
        <authorList>
            <person name="Bretaudeau A."/>
        </authorList>
    </citation>
    <scope>NUCLEOTIDE SEQUENCE</scope>
    <source>
        <strain evidence="1">Rice</strain>
        <tissue evidence="1">Whole body</tissue>
    </source>
</reference>